<keyword evidence="4" id="KW-1185">Reference proteome</keyword>
<keyword evidence="1" id="KW-0175">Coiled coil</keyword>
<protein>
    <submittedName>
        <fullName evidence="3">Uncharacterized protein</fullName>
    </submittedName>
</protein>
<sequence length="282" mass="30744">MCDLTKLVMGMARQSPPRVNFYLDQRLNSASTVQEVMTAAVAPHRLPPQEADELVHLRDELSRLQTRCEDAERDLANEVQLRTAAEPDSVRSTEDFYTIHDANQDLRTENEELVARIRELDITVAEQVHGVHRLKDRCRSSDADCAAVMRFVAQERERMKAGLKVYNAELAKLSTRNSMTEGSLRRANSVLRQNSAKHGLNTDALIFSTAGLSASGLDWKLLGLGPDHTGLLWLLPPNSRSEGSVGEGSVPPAAEVSASLSKAPLGSGSSSEGPASTRSFGP</sequence>
<accession>A0A225WMB8</accession>
<dbReference type="Proteomes" id="UP000198211">
    <property type="component" value="Unassembled WGS sequence"/>
</dbReference>
<feature type="region of interest" description="Disordered" evidence="2">
    <location>
        <begin position="240"/>
        <end position="282"/>
    </location>
</feature>
<feature type="coiled-coil region" evidence="1">
    <location>
        <begin position="54"/>
        <end position="123"/>
    </location>
</feature>
<dbReference type="AlphaFoldDB" id="A0A225WMB8"/>
<evidence type="ECO:0000313" key="3">
    <source>
        <dbReference type="EMBL" id="OWZ18624.1"/>
    </source>
</evidence>
<dbReference type="EMBL" id="NBNE01000562">
    <property type="protein sequence ID" value="OWZ18624.1"/>
    <property type="molecule type" value="Genomic_DNA"/>
</dbReference>
<evidence type="ECO:0000256" key="1">
    <source>
        <dbReference type="SAM" id="Coils"/>
    </source>
</evidence>
<feature type="compositionally biased region" description="Low complexity" evidence="2">
    <location>
        <begin position="241"/>
        <end position="252"/>
    </location>
</feature>
<feature type="compositionally biased region" description="Polar residues" evidence="2">
    <location>
        <begin position="267"/>
        <end position="282"/>
    </location>
</feature>
<evidence type="ECO:0000313" key="4">
    <source>
        <dbReference type="Proteomes" id="UP000198211"/>
    </source>
</evidence>
<comment type="caution">
    <text evidence="3">The sequence shown here is derived from an EMBL/GenBank/DDBJ whole genome shotgun (WGS) entry which is preliminary data.</text>
</comment>
<gene>
    <name evidence="3" type="ORF">PHMEG_0007258</name>
</gene>
<organism evidence="3 4">
    <name type="scientific">Phytophthora megakarya</name>
    <dbReference type="NCBI Taxonomy" id="4795"/>
    <lineage>
        <taxon>Eukaryota</taxon>
        <taxon>Sar</taxon>
        <taxon>Stramenopiles</taxon>
        <taxon>Oomycota</taxon>
        <taxon>Peronosporomycetes</taxon>
        <taxon>Peronosporales</taxon>
        <taxon>Peronosporaceae</taxon>
        <taxon>Phytophthora</taxon>
    </lineage>
</organism>
<reference evidence="4" key="1">
    <citation type="submission" date="2017-03" db="EMBL/GenBank/DDBJ databases">
        <title>Phytopthora megakarya and P. palmivora, two closely related causual agents of cacao black pod achieved similar genome size and gene model numbers by different mechanisms.</title>
        <authorList>
            <person name="Ali S."/>
            <person name="Shao J."/>
            <person name="Larry D.J."/>
            <person name="Kronmiller B."/>
            <person name="Shen D."/>
            <person name="Strem M.D."/>
            <person name="Melnick R.L."/>
            <person name="Guiltinan M.J."/>
            <person name="Tyler B.M."/>
            <person name="Meinhardt L.W."/>
            <person name="Bailey B.A."/>
        </authorList>
    </citation>
    <scope>NUCLEOTIDE SEQUENCE [LARGE SCALE GENOMIC DNA]</scope>
    <source>
        <strain evidence="4">zdho120</strain>
    </source>
</reference>
<proteinExistence type="predicted"/>
<name>A0A225WMB8_9STRA</name>
<evidence type="ECO:0000256" key="2">
    <source>
        <dbReference type="SAM" id="MobiDB-lite"/>
    </source>
</evidence>